<proteinExistence type="predicted"/>
<keyword evidence="3" id="KW-0456">Lyase</keyword>
<dbReference type="PANTHER" id="PTHR48078:SF7">
    <property type="entry name" value="BLL6502 PROTEIN"/>
    <property type="match status" value="1"/>
</dbReference>
<gene>
    <name evidence="5" type="ORF">ENS06_04770</name>
</gene>
<dbReference type="GO" id="GO:0009097">
    <property type="term" value="P:isoleucine biosynthetic process"/>
    <property type="evidence" value="ECO:0007669"/>
    <property type="project" value="TreeGrafter"/>
</dbReference>
<dbReference type="SUPFAM" id="SSF53686">
    <property type="entry name" value="Tryptophan synthase beta subunit-like PLP-dependent enzymes"/>
    <property type="match status" value="1"/>
</dbReference>
<dbReference type="PANTHER" id="PTHR48078">
    <property type="entry name" value="THREONINE DEHYDRATASE, MITOCHONDRIAL-RELATED"/>
    <property type="match status" value="1"/>
</dbReference>
<organism evidence="5">
    <name type="scientific">Desulfacinum infernum</name>
    <dbReference type="NCBI Taxonomy" id="35837"/>
    <lineage>
        <taxon>Bacteria</taxon>
        <taxon>Pseudomonadati</taxon>
        <taxon>Thermodesulfobacteriota</taxon>
        <taxon>Syntrophobacteria</taxon>
        <taxon>Syntrophobacterales</taxon>
        <taxon>Syntrophobacteraceae</taxon>
        <taxon>Desulfacinum</taxon>
    </lineage>
</organism>
<dbReference type="EMBL" id="DSTK01000013">
    <property type="protein sequence ID" value="HFK96622.1"/>
    <property type="molecule type" value="Genomic_DNA"/>
</dbReference>
<evidence type="ECO:0000256" key="3">
    <source>
        <dbReference type="ARBA" id="ARBA00023239"/>
    </source>
</evidence>
<feature type="domain" description="Tryptophan synthase beta chain-like PALP" evidence="4">
    <location>
        <begin position="29"/>
        <end position="313"/>
    </location>
</feature>
<comment type="cofactor">
    <cofactor evidence="1">
        <name>pyridoxal 5'-phosphate</name>
        <dbReference type="ChEBI" id="CHEBI:597326"/>
    </cofactor>
</comment>
<keyword evidence="2" id="KW-0663">Pyridoxal phosphate</keyword>
<evidence type="ECO:0000256" key="2">
    <source>
        <dbReference type="ARBA" id="ARBA00022898"/>
    </source>
</evidence>
<dbReference type="Pfam" id="PF00291">
    <property type="entry name" value="PALP"/>
    <property type="match status" value="1"/>
</dbReference>
<evidence type="ECO:0000256" key="1">
    <source>
        <dbReference type="ARBA" id="ARBA00001933"/>
    </source>
</evidence>
<dbReference type="AlphaFoldDB" id="A0A832E9V8"/>
<name>A0A832E9V8_9BACT</name>
<dbReference type="GO" id="GO:0006567">
    <property type="term" value="P:L-threonine catabolic process"/>
    <property type="evidence" value="ECO:0007669"/>
    <property type="project" value="TreeGrafter"/>
</dbReference>
<dbReference type="GO" id="GO:0004794">
    <property type="term" value="F:threonine deaminase activity"/>
    <property type="evidence" value="ECO:0007669"/>
    <property type="project" value="TreeGrafter"/>
</dbReference>
<dbReference type="GO" id="GO:0003941">
    <property type="term" value="F:L-serine ammonia-lyase activity"/>
    <property type="evidence" value="ECO:0007669"/>
    <property type="project" value="TreeGrafter"/>
</dbReference>
<dbReference type="Gene3D" id="3.40.50.1100">
    <property type="match status" value="2"/>
</dbReference>
<evidence type="ECO:0000259" key="4">
    <source>
        <dbReference type="Pfam" id="PF00291"/>
    </source>
</evidence>
<evidence type="ECO:0000313" key="5">
    <source>
        <dbReference type="EMBL" id="HFK96622.1"/>
    </source>
</evidence>
<protein>
    <submittedName>
        <fullName evidence="5">Pyridoxal-phosphate dependent enzyme</fullName>
    </submittedName>
</protein>
<dbReference type="InterPro" id="IPR050147">
    <property type="entry name" value="Ser/Thr_Dehydratase"/>
</dbReference>
<accession>A0A832E9V8</accession>
<dbReference type="GO" id="GO:0006565">
    <property type="term" value="P:L-serine catabolic process"/>
    <property type="evidence" value="ECO:0007669"/>
    <property type="project" value="TreeGrafter"/>
</dbReference>
<dbReference type="InterPro" id="IPR036052">
    <property type="entry name" value="TrpB-like_PALP_sf"/>
</dbReference>
<sequence length="332" mass="36281">MEKHYQNMIDQVNMLEVFKARRVVQRVLPRTPLARYERLCGELGADVYIKHENHLPTNSFKVRGAVNFMAHVTPEIERTGIVVATRGNHGMAVAWAAREKGIFCNVVVPESNDPEMNAAIVSYGAQLIVKGADFYEAQDYCEELAESAGYYYLRQGNEPHLITGIAVMGVEIFEELPEVDVILMPIGGGTGCAALAAVIQGINPRVELIGVQAHNIPSFYESWKQKKKVTVPLAETVADGLAARSVFEVPFLILKDVVSDVVLLTEDELVNGVRLALRYTHNLAEVAGAAALAAAFKIRERLAGKKVVAVMTGGNMTYGKLARIFAETPAEG</sequence>
<dbReference type="InterPro" id="IPR001926">
    <property type="entry name" value="TrpB-like_PALP"/>
</dbReference>
<comment type="caution">
    <text evidence="5">The sequence shown here is derived from an EMBL/GenBank/DDBJ whole genome shotgun (WGS) entry which is preliminary data.</text>
</comment>
<reference evidence="5" key="1">
    <citation type="journal article" date="2020" name="mSystems">
        <title>Genome- and Community-Level Interaction Insights into Carbon Utilization and Element Cycling Functions of Hydrothermarchaeota in Hydrothermal Sediment.</title>
        <authorList>
            <person name="Zhou Z."/>
            <person name="Liu Y."/>
            <person name="Xu W."/>
            <person name="Pan J."/>
            <person name="Luo Z.H."/>
            <person name="Li M."/>
        </authorList>
    </citation>
    <scope>NUCLEOTIDE SEQUENCE [LARGE SCALE GENOMIC DNA]</scope>
    <source>
        <strain evidence="5">SpSt-456</strain>
    </source>
</reference>